<dbReference type="PROSITE" id="PS51935">
    <property type="entry name" value="NLPC_P60"/>
    <property type="match status" value="1"/>
</dbReference>
<evidence type="ECO:0000256" key="4">
    <source>
        <dbReference type="ARBA" id="ARBA00022807"/>
    </source>
</evidence>
<evidence type="ECO:0000259" key="8">
    <source>
        <dbReference type="PROSITE" id="PS51935"/>
    </source>
</evidence>
<dbReference type="Pfam" id="PF00877">
    <property type="entry name" value="NLPC_P60"/>
    <property type="match status" value="1"/>
</dbReference>
<evidence type="ECO:0000256" key="5">
    <source>
        <dbReference type="SAM" id="MobiDB-lite"/>
    </source>
</evidence>
<feature type="domain" description="NlpC/P60" evidence="8">
    <location>
        <begin position="398"/>
        <end position="520"/>
    </location>
</feature>
<evidence type="ECO:0000313" key="10">
    <source>
        <dbReference type="Proteomes" id="UP001203136"/>
    </source>
</evidence>
<dbReference type="InterPro" id="IPR052354">
    <property type="entry name" value="Cell_Wall_Dynamics_Protein"/>
</dbReference>
<keyword evidence="4" id="KW-0788">Thiol protease</keyword>
<dbReference type="InterPro" id="IPR038765">
    <property type="entry name" value="Papain-like_cys_pep_sf"/>
</dbReference>
<feature type="domain" description="SH3b" evidence="7">
    <location>
        <begin position="321"/>
        <end position="383"/>
    </location>
</feature>
<dbReference type="Gene3D" id="2.30.30.40">
    <property type="entry name" value="SH3 Domains"/>
    <property type="match status" value="4"/>
</dbReference>
<proteinExistence type="inferred from homology"/>
<dbReference type="Gene3D" id="3.90.1720.10">
    <property type="entry name" value="endopeptidase domain like (from Nostoc punctiforme)"/>
    <property type="match status" value="1"/>
</dbReference>
<dbReference type="Pfam" id="PF08239">
    <property type="entry name" value="SH3_3"/>
    <property type="match status" value="4"/>
</dbReference>
<sequence length="520" mass="57024">MFKLKKDDYLASLNRARRKRNRGDYKKYALIAAGAVVIIGAVVFAGLKLGNRETGGKPGESAESVNETAVNPEEESKATEAAEKKAVVDSYSNLGIVQVTGYLNMRESASTDADVIGKLQGDSACEILDDSTEGWYQISSGGLTGYISSEFVLTGEEAKAKAEELVALRAIITVDALNIRKEPTTESDAVGQALKNERYVIEEDTGDGWLKIPSGYIASEFVEQKYALNEARKLDMKSMVLNLYKNIGISSVDNYLNVREEPSEDGKIIGKMTSKSAGDILETTEDGQWYKIHSGPVTGYVKAEYILTGASAKNEALNVAELMAIVSTDRLNVRTEPSTESQIWTQISNNERYAVLSQTDGWVEIELDSTSAYVSTDFVDVRYALPEAIKFSPLDANVSLRNKIVNYALQFVGGKYVWGGNDPHTGADCSGFTKYVYSKVAGITLNRVSRDQAKQGKQIKSSEMRPGDLIFYTNSKGTINHVAMYIGNGQIVHAASRRSGIKISTWNYRNPYRIINLLGD</sequence>
<dbReference type="AlphaFoldDB" id="A0AAW5F3T9"/>
<dbReference type="Proteomes" id="UP001203136">
    <property type="component" value="Unassembled WGS sequence"/>
</dbReference>
<gene>
    <name evidence="9" type="ORF">K5I21_09495</name>
</gene>
<keyword evidence="6" id="KW-0472">Membrane</keyword>
<comment type="similarity">
    <text evidence="1">Belongs to the peptidase C40 family.</text>
</comment>
<evidence type="ECO:0000256" key="3">
    <source>
        <dbReference type="ARBA" id="ARBA00022801"/>
    </source>
</evidence>
<dbReference type="EMBL" id="JAINVB010000001">
    <property type="protein sequence ID" value="MCK0086098.1"/>
    <property type="molecule type" value="Genomic_DNA"/>
</dbReference>
<feature type="domain" description="SH3b" evidence="7">
    <location>
        <begin position="92"/>
        <end position="156"/>
    </location>
</feature>
<keyword evidence="2" id="KW-0645">Protease</keyword>
<name>A0AAW5F3T9_CLOSY</name>
<evidence type="ECO:0000256" key="2">
    <source>
        <dbReference type="ARBA" id="ARBA00022670"/>
    </source>
</evidence>
<evidence type="ECO:0000259" key="7">
    <source>
        <dbReference type="PROSITE" id="PS51781"/>
    </source>
</evidence>
<reference evidence="9" key="1">
    <citation type="journal article" date="2022" name="Cell Host Microbe">
        <title>Colonization of the live biotherapeutic product VE303 and modulation of the microbiota and metabolites in healthy volunteers.</title>
        <authorList>
            <person name="Dsouza M."/>
            <person name="Menon R."/>
            <person name="Crossette E."/>
            <person name="Bhattarai S.K."/>
            <person name="Schneider J."/>
            <person name="Kim Y.G."/>
            <person name="Reddy S."/>
            <person name="Caballero S."/>
            <person name="Felix C."/>
            <person name="Cornacchione L."/>
            <person name="Hendrickson J."/>
            <person name="Watson A.R."/>
            <person name="Minot S.S."/>
            <person name="Greenfield N."/>
            <person name="Schopf L."/>
            <person name="Szabady R."/>
            <person name="Patarroyo J."/>
            <person name="Smith W."/>
            <person name="Harrison P."/>
            <person name="Kuijper E.J."/>
            <person name="Kelly C.P."/>
            <person name="Olle B."/>
            <person name="Bobilev D."/>
            <person name="Silber J.L."/>
            <person name="Bucci V."/>
            <person name="Roberts B."/>
            <person name="Faith J."/>
            <person name="Norman J.M."/>
        </authorList>
    </citation>
    <scope>NUCLEOTIDE SEQUENCE</scope>
    <source>
        <strain evidence="9">VE303-04</strain>
    </source>
</reference>
<dbReference type="PANTHER" id="PTHR34408:SF1">
    <property type="entry name" value="GLYCOSYL HYDROLASE FAMILY 19 DOMAIN-CONTAINING PROTEIN HI_1415"/>
    <property type="match status" value="1"/>
</dbReference>
<dbReference type="GO" id="GO:0008234">
    <property type="term" value="F:cysteine-type peptidase activity"/>
    <property type="evidence" value="ECO:0007669"/>
    <property type="project" value="UniProtKB-KW"/>
</dbReference>
<feature type="transmembrane region" description="Helical" evidence="6">
    <location>
        <begin position="28"/>
        <end position="47"/>
    </location>
</feature>
<dbReference type="PROSITE" id="PS51781">
    <property type="entry name" value="SH3B"/>
    <property type="match status" value="3"/>
</dbReference>
<evidence type="ECO:0000313" key="9">
    <source>
        <dbReference type="EMBL" id="MCK0086098.1"/>
    </source>
</evidence>
<feature type="region of interest" description="Disordered" evidence="5">
    <location>
        <begin position="53"/>
        <end position="79"/>
    </location>
</feature>
<dbReference type="SUPFAM" id="SSF54001">
    <property type="entry name" value="Cysteine proteinases"/>
    <property type="match status" value="1"/>
</dbReference>
<protein>
    <submittedName>
        <fullName evidence="9">SH3 domain-containing protein</fullName>
    </submittedName>
</protein>
<dbReference type="GO" id="GO:0006508">
    <property type="term" value="P:proteolysis"/>
    <property type="evidence" value="ECO:0007669"/>
    <property type="project" value="UniProtKB-KW"/>
</dbReference>
<feature type="domain" description="SH3b" evidence="7">
    <location>
        <begin position="245"/>
        <end position="310"/>
    </location>
</feature>
<dbReference type="SMART" id="SM00287">
    <property type="entry name" value="SH3b"/>
    <property type="match status" value="4"/>
</dbReference>
<keyword evidence="3" id="KW-0378">Hydrolase</keyword>
<keyword evidence="6" id="KW-1133">Transmembrane helix</keyword>
<organism evidence="9 10">
    <name type="scientific">Clostridium symbiosum</name>
    <name type="common">Bacteroides symbiosus</name>
    <dbReference type="NCBI Taxonomy" id="1512"/>
    <lineage>
        <taxon>Bacteria</taxon>
        <taxon>Bacillati</taxon>
        <taxon>Bacillota</taxon>
        <taxon>Clostridia</taxon>
        <taxon>Lachnospirales</taxon>
        <taxon>Lachnospiraceae</taxon>
        <taxon>Otoolea</taxon>
    </lineage>
</organism>
<evidence type="ECO:0000256" key="6">
    <source>
        <dbReference type="SAM" id="Phobius"/>
    </source>
</evidence>
<dbReference type="InterPro" id="IPR003646">
    <property type="entry name" value="SH3-like_bac-type"/>
</dbReference>
<keyword evidence="6" id="KW-0812">Transmembrane</keyword>
<evidence type="ECO:0000256" key="1">
    <source>
        <dbReference type="ARBA" id="ARBA00007074"/>
    </source>
</evidence>
<dbReference type="PANTHER" id="PTHR34408">
    <property type="entry name" value="FAMILY PROTEIN, PUTATIVE-RELATED"/>
    <property type="match status" value="1"/>
</dbReference>
<dbReference type="InterPro" id="IPR000064">
    <property type="entry name" value="NLP_P60_dom"/>
</dbReference>
<dbReference type="RefSeq" id="WP_003499657.1">
    <property type="nucleotide sequence ID" value="NZ_BAABZD010000004.1"/>
</dbReference>
<accession>A0AAW5F3T9</accession>
<comment type="caution">
    <text evidence="9">The sequence shown here is derived from an EMBL/GenBank/DDBJ whole genome shotgun (WGS) entry which is preliminary data.</text>
</comment>